<name>A0AAD9W707_PHOAM</name>
<evidence type="ECO:0000256" key="1">
    <source>
        <dbReference type="SAM" id="MobiDB-lite"/>
    </source>
</evidence>
<dbReference type="EMBL" id="JAUJFL010000003">
    <property type="protein sequence ID" value="KAK2608245.1"/>
    <property type="molecule type" value="Genomic_DNA"/>
</dbReference>
<dbReference type="GO" id="GO:0005737">
    <property type="term" value="C:cytoplasm"/>
    <property type="evidence" value="ECO:0007669"/>
    <property type="project" value="TreeGrafter"/>
</dbReference>
<feature type="compositionally biased region" description="Basic and acidic residues" evidence="1">
    <location>
        <begin position="488"/>
        <end position="506"/>
    </location>
</feature>
<dbReference type="InterPro" id="IPR013078">
    <property type="entry name" value="His_Pase_superF_clade-1"/>
</dbReference>
<dbReference type="PANTHER" id="PTHR48100">
    <property type="entry name" value="BROAD-SPECIFICITY PHOSPHATASE YOR283W-RELATED"/>
    <property type="match status" value="1"/>
</dbReference>
<protein>
    <submittedName>
        <fullName evidence="2">Uncharacterized protein</fullName>
    </submittedName>
</protein>
<dbReference type="PANTHER" id="PTHR48100:SF1">
    <property type="entry name" value="HISTIDINE PHOSPHATASE FAMILY PROTEIN-RELATED"/>
    <property type="match status" value="1"/>
</dbReference>
<gene>
    <name evidence="2" type="ORF">N8I77_006869</name>
</gene>
<feature type="region of interest" description="Disordered" evidence="1">
    <location>
        <begin position="364"/>
        <end position="417"/>
    </location>
</feature>
<evidence type="ECO:0000313" key="3">
    <source>
        <dbReference type="Proteomes" id="UP001265746"/>
    </source>
</evidence>
<dbReference type="Proteomes" id="UP001265746">
    <property type="component" value="Unassembled WGS sequence"/>
</dbReference>
<dbReference type="SMART" id="SM00855">
    <property type="entry name" value="PGAM"/>
    <property type="match status" value="1"/>
</dbReference>
<dbReference type="SUPFAM" id="SSF53254">
    <property type="entry name" value="Phosphoglycerate mutase-like"/>
    <property type="match status" value="1"/>
</dbReference>
<sequence length="506" mass="56555">MAKIGDYLNVRFKVGYEGKPYNSFQIRRTVKRILNAAGVVQEETTKTLVDKESMGLNGALVRKPCLLCKLRLKKAIANKPSSSFKLCGHQITKSIRDFNNANKDNGKCQKLVYVLRHGEADHNVWKKVFGVLRWTKDPEYKRQPIFTYKGQEYCIIDPPLTKRGVQQADDANAKLLQLKKQGFMMPKRAFVSLLYRTMMTFEHALAGIGIPSGKAHVLDELLEQRTGNGPDILLREYTRAKDPIEPPPPTKGGAHGYEWIETDENLDRDERMTTDEIMRARVERLHNAIFNMDDSDCIILVTHSLLIQHALENMVDGNANVLKDFMLDEGGLFAYVVEGKRTSAGAAADELKRKKIKLVSEWKEEMGPRRESAFSDREAPQRPAPVRIEDTIMAKHTKPTNPTKADRTSQSLPPPTAQGERALLAAPQPLAATQVPSPRSGRSHGSASTKSTVQRVGRSGNTTSRVGSTTTNRNGNRNMSAVPHKKSSTGERREKTARGTQSDSRK</sequence>
<feature type="compositionally biased region" description="Polar residues" evidence="1">
    <location>
        <begin position="399"/>
        <end position="411"/>
    </location>
</feature>
<dbReference type="GO" id="GO:0016791">
    <property type="term" value="F:phosphatase activity"/>
    <property type="evidence" value="ECO:0007669"/>
    <property type="project" value="TreeGrafter"/>
</dbReference>
<organism evidence="2 3">
    <name type="scientific">Phomopsis amygdali</name>
    <name type="common">Fusicoccum amygdali</name>
    <dbReference type="NCBI Taxonomy" id="1214568"/>
    <lineage>
        <taxon>Eukaryota</taxon>
        <taxon>Fungi</taxon>
        <taxon>Dikarya</taxon>
        <taxon>Ascomycota</taxon>
        <taxon>Pezizomycotina</taxon>
        <taxon>Sordariomycetes</taxon>
        <taxon>Sordariomycetidae</taxon>
        <taxon>Diaporthales</taxon>
        <taxon>Diaporthaceae</taxon>
        <taxon>Diaporthe</taxon>
    </lineage>
</organism>
<dbReference type="InterPro" id="IPR050275">
    <property type="entry name" value="PGM_Phosphatase"/>
</dbReference>
<evidence type="ECO:0000313" key="2">
    <source>
        <dbReference type="EMBL" id="KAK2608245.1"/>
    </source>
</evidence>
<comment type="caution">
    <text evidence="2">The sequence shown here is derived from an EMBL/GenBank/DDBJ whole genome shotgun (WGS) entry which is preliminary data.</text>
</comment>
<accession>A0AAD9W707</accession>
<feature type="compositionally biased region" description="Polar residues" evidence="1">
    <location>
        <begin position="443"/>
        <end position="468"/>
    </location>
</feature>
<keyword evidence="3" id="KW-1185">Reference proteome</keyword>
<proteinExistence type="predicted"/>
<dbReference type="InterPro" id="IPR029033">
    <property type="entry name" value="His_PPase_superfam"/>
</dbReference>
<reference evidence="2" key="1">
    <citation type="submission" date="2023-06" db="EMBL/GenBank/DDBJ databases">
        <authorList>
            <person name="Noh H."/>
        </authorList>
    </citation>
    <scope>NUCLEOTIDE SEQUENCE</scope>
    <source>
        <strain evidence="2">DUCC20226</strain>
    </source>
</reference>
<feature type="compositionally biased region" description="Low complexity" evidence="1">
    <location>
        <begin position="469"/>
        <end position="478"/>
    </location>
</feature>
<dbReference type="AlphaFoldDB" id="A0AAD9W707"/>
<dbReference type="Gene3D" id="3.40.50.1240">
    <property type="entry name" value="Phosphoglycerate mutase-like"/>
    <property type="match status" value="1"/>
</dbReference>
<dbReference type="CDD" id="cd07067">
    <property type="entry name" value="HP_PGM_like"/>
    <property type="match status" value="1"/>
</dbReference>
<feature type="compositionally biased region" description="Basic and acidic residues" evidence="1">
    <location>
        <begin position="364"/>
        <end position="380"/>
    </location>
</feature>
<feature type="region of interest" description="Disordered" evidence="1">
    <location>
        <begin position="431"/>
        <end position="506"/>
    </location>
</feature>
<dbReference type="Pfam" id="PF00300">
    <property type="entry name" value="His_Phos_1"/>
    <property type="match status" value="1"/>
</dbReference>